<organism evidence="10 11">
    <name type="scientific">Salinicola lusitanus</name>
    <dbReference type="NCBI Taxonomy" id="1949085"/>
    <lineage>
        <taxon>Bacteria</taxon>
        <taxon>Pseudomonadati</taxon>
        <taxon>Pseudomonadota</taxon>
        <taxon>Gammaproteobacteria</taxon>
        <taxon>Oceanospirillales</taxon>
        <taxon>Halomonadaceae</taxon>
        <taxon>Salinicola</taxon>
    </lineage>
</organism>
<feature type="transmembrane region" description="Helical" evidence="9">
    <location>
        <begin position="87"/>
        <end position="111"/>
    </location>
</feature>
<comment type="similarity">
    <text evidence="8">Belongs to the TsuA/YedE (TC 9.B.102) family.</text>
</comment>
<keyword evidence="6 9" id="KW-1133">Transmembrane helix</keyword>
<proteinExistence type="inferred from homology"/>
<dbReference type="Proteomes" id="UP001453229">
    <property type="component" value="Chromosome"/>
</dbReference>
<dbReference type="PANTHER" id="PTHR30574">
    <property type="entry name" value="INNER MEMBRANE PROTEIN YEDE"/>
    <property type="match status" value="1"/>
</dbReference>
<accession>A0ABZ3CPA1</accession>
<evidence type="ECO:0000256" key="5">
    <source>
        <dbReference type="ARBA" id="ARBA00022692"/>
    </source>
</evidence>
<keyword evidence="2" id="KW-0813">Transport</keyword>
<evidence type="ECO:0000256" key="8">
    <source>
        <dbReference type="ARBA" id="ARBA00035655"/>
    </source>
</evidence>
<evidence type="ECO:0000256" key="9">
    <source>
        <dbReference type="SAM" id="Phobius"/>
    </source>
</evidence>
<feature type="transmembrane region" description="Helical" evidence="9">
    <location>
        <begin position="57"/>
        <end position="75"/>
    </location>
</feature>
<reference evidence="10 11" key="1">
    <citation type="submission" date="2024-04" db="EMBL/GenBank/DDBJ databases">
        <title>Salinicola lusitanus LLJ914,a marine bacterium isolated from the Okinawa Trough.</title>
        <authorList>
            <person name="Li J."/>
        </authorList>
    </citation>
    <scope>NUCLEOTIDE SEQUENCE [LARGE SCALE GENOMIC DNA]</scope>
    <source>
        <strain evidence="10 11">LLJ914</strain>
    </source>
</reference>
<protein>
    <submittedName>
        <fullName evidence="10">YeeE/YedE family protein</fullName>
    </submittedName>
</protein>
<keyword evidence="3" id="KW-1003">Cell membrane</keyword>
<gene>
    <name evidence="10" type="ORF">AAGT95_14240</name>
</gene>
<evidence type="ECO:0000256" key="7">
    <source>
        <dbReference type="ARBA" id="ARBA00023136"/>
    </source>
</evidence>
<dbReference type="PANTHER" id="PTHR30574:SF1">
    <property type="entry name" value="SULPHUR TRANSPORT DOMAIN-CONTAINING PROTEIN"/>
    <property type="match status" value="1"/>
</dbReference>
<feature type="transmembrane region" description="Helical" evidence="9">
    <location>
        <begin position="20"/>
        <end position="45"/>
    </location>
</feature>
<sequence length="157" mass="15600">MELHLDIEASLSGSVGGILIGLSAIWLMGSLGRISGISGILSGLLLERPRGDSGWRLAFLLGLVSGPMVLMLLGGELGNVAGAPNEVIGAPAGGVGLMVIAGLLVGVGTGIGSGCTSGHGVCGLARLSPRSMVATLVFVLVAMLTVFVSRHWLGGAS</sequence>
<name>A0ABZ3CPA1_9GAMM</name>
<evidence type="ECO:0000256" key="4">
    <source>
        <dbReference type="ARBA" id="ARBA00022519"/>
    </source>
</evidence>
<evidence type="ECO:0000313" key="11">
    <source>
        <dbReference type="Proteomes" id="UP001453229"/>
    </source>
</evidence>
<evidence type="ECO:0000256" key="1">
    <source>
        <dbReference type="ARBA" id="ARBA00004429"/>
    </source>
</evidence>
<dbReference type="EMBL" id="CP151919">
    <property type="protein sequence ID" value="XAD52997.1"/>
    <property type="molecule type" value="Genomic_DNA"/>
</dbReference>
<keyword evidence="5 9" id="KW-0812">Transmembrane</keyword>
<keyword evidence="4" id="KW-0997">Cell inner membrane</keyword>
<evidence type="ECO:0000313" key="10">
    <source>
        <dbReference type="EMBL" id="XAD52997.1"/>
    </source>
</evidence>
<evidence type="ECO:0000256" key="3">
    <source>
        <dbReference type="ARBA" id="ARBA00022475"/>
    </source>
</evidence>
<evidence type="ECO:0000256" key="2">
    <source>
        <dbReference type="ARBA" id="ARBA00022448"/>
    </source>
</evidence>
<evidence type="ECO:0000256" key="6">
    <source>
        <dbReference type="ARBA" id="ARBA00022989"/>
    </source>
</evidence>
<feature type="transmembrane region" description="Helical" evidence="9">
    <location>
        <begin position="132"/>
        <end position="153"/>
    </location>
</feature>
<keyword evidence="11" id="KW-1185">Reference proteome</keyword>
<comment type="subcellular location">
    <subcellularLocation>
        <location evidence="1">Cell inner membrane</location>
        <topology evidence="1">Multi-pass membrane protein</topology>
    </subcellularLocation>
</comment>
<keyword evidence="7 9" id="KW-0472">Membrane</keyword>
<dbReference type="InterPro" id="IPR007272">
    <property type="entry name" value="Sulf_transp_TsuA/YedE"/>
</dbReference>